<name>A0ABU9DQE9_9BACL</name>
<comment type="caution">
    <text evidence="3">The sequence shown here is derived from an EMBL/GenBank/DDBJ whole genome shotgun (WGS) entry which is preliminary data.</text>
</comment>
<organism evidence="3 4">
    <name type="scientific">Paenibacillus filicis</name>
    <dbReference type="NCBI Taxonomy" id="669464"/>
    <lineage>
        <taxon>Bacteria</taxon>
        <taxon>Bacillati</taxon>
        <taxon>Bacillota</taxon>
        <taxon>Bacilli</taxon>
        <taxon>Bacillales</taxon>
        <taxon>Paenibacillaceae</taxon>
        <taxon>Paenibacillus</taxon>
    </lineage>
</organism>
<proteinExistence type="predicted"/>
<gene>
    <name evidence="3" type="ORF">WMW72_24605</name>
</gene>
<keyword evidence="4" id="KW-1185">Reference proteome</keyword>
<protein>
    <submittedName>
        <fullName evidence="3">SWIM zinc finger family protein</fullName>
    </submittedName>
</protein>
<feature type="domain" description="SWIM-type" evidence="2">
    <location>
        <begin position="60"/>
        <end position="91"/>
    </location>
</feature>
<dbReference type="InterPro" id="IPR007527">
    <property type="entry name" value="Znf_SWIM"/>
</dbReference>
<accession>A0ABU9DQE9</accession>
<keyword evidence="1" id="KW-0479">Metal-binding</keyword>
<dbReference type="EMBL" id="JBBPCC010000018">
    <property type="protein sequence ID" value="MEK8131089.1"/>
    <property type="molecule type" value="Genomic_DNA"/>
</dbReference>
<reference evidence="3 4" key="1">
    <citation type="submission" date="2024-04" db="EMBL/GenBank/DDBJ databases">
        <title>draft genome sequnece of Paenibacillus filicis.</title>
        <authorList>
            <person name="Kim D.-U."/>
        </authorList>
    </citation>
    <scope>NUCLEOTIDE SEQUENCE [LARGE SCALE GENOMIC DNA]</scope>
    <source>
        <strain evidence="3 4">KACC14197</strain>
    </source>
</reference>
<dbReference type="PROSITE" id="PS50966">
    <property type="entry name" value="ZF_SWIM"/>
    <property type="match status" value="1"/>
</dbReference>
<sequence length="545" mass="63061">MHNRNIKEWTRRLYSYFTLPTLQQGWRLLQPDHVVEYGIDDTEIVEGAVRREGGSILGVVTLNLEQLPASHCTCSKGKACEHLAAVALAYLDMERGFDIRDILKPGGNAWGSSSGMSRLSEAETVVSNGKASKAGLAAAPKIQVPGSASSVEDWHRFFQHRFPLERITSSRSLETLYDTVYGGLSPTGAAWPPALKSLYEIHILLFLFKLLDDLSEAGYQYAYGYDYYGMQQVYAQIVGQGYDRLLYLLSGVHREEVRRNYSERLQATADYLAQHAFPSSSSFIPWLSVYMSLWKGLLLDELSADREKARLSRASRQEGLSQTLFDHLMAARILFDVEAGEDEAALHKAGQLKLRGHIRLAPFLHSFEHKKQWDRLQLWLERLAPLIQKKWGQPDPGYYELWEELLDHHPAEKSWESVMIQLLPPSFPYYLDRLMKQERFREWVDLHLTFGYTPLDVRVSDYKPIELKQKHLLLPWFHHSIERLIAEKNRDAYKRAVRLMKKLRTTYGKLKQQERWELYLKHTSSKYSRLRALQEEMGQLRKGEA</sequence>
<keyword evidence="1" id="KW-0863">Zinc-finger</keyword>
<dbReference type="RefSeq" id="WP_341418226.1">
    <property type="nucleotide sequence ID" value="NZ_JBBPCC010000018.1"/>
</dbReference>
<dbReference type="Pfam" id="PF04434">
    <property type="entry name" value="SWIM"/>
    <property type="match status" value="1"/>
</dbReference>
<evidence type="ECO:0000256" key="1">
    <source>
        <dbReference type="PROSITE-ProRule" id="PRU00325"/>
    </source>
</evidence>
<evidence type="ECO:0000259" key="2">
    <source>
        <dbReference type="PROSITE" id="PS50966"/>
    </source>
</evidence>
<evidence type="ECO:0000313" key="4">
    <source>
        <dbReference type="Proteomes" id="UP001469365"/>
    </source>
</evidence>
<keyword evidence="1" id="KW-0862">Zinc</keyword>
<evidence type="ECO:0000313" key="3">
    <source>
        <dbReference type="EMBL" id="MEK8131089.1"/>
    </source>
</evidence>
<dbReference type="Proteomes" id="UP001469365">
    <property type="component" value="Unassembled WGS sequence"/>
</dbReference>